<dbReference type="Proteomes" id="UP000249081">
    <property type="component" value="Unassembled WGS sequence"/>
</dbReference>
<organism evidence="1 2">
    <name type="scientific">Shackletoniella antarctica</name>
    <dbReference type="NCBI Taxonomy" id="268115"/>
    <lineage>
        <taxon>Bacteria</taxon>
        <taxon>Bacillati</taxon>
        <taxon>Cyanobacteriota</taxon>
        <taxon>Cyanophyceae</taxon>
        <taxon>Oculatellales</taxon>
        <taxon>Oculatellaceae</taxon>
        <taxon>Shackletoniella</taxon>
    </lineage>
</organism>
<evidence type="ECO:0000313" key="2">
    <source>
        <dbReference type="Proteomes" id="UP000249081"/>
    </source>
</evidence>
<reference evidence="1 2" key="2">
    <citation type="submission" date="2018-06" db="EMBL/GenBank/DDBJ databases">
        <title>Metagenomic assembly of (sub)arctic Cyanobacteria and their associated microbiome from non-axenic cultures.</title>
        <authorList>
            <person name="Baurain D."/>
        </authorList>
    </citation>
    <scope>NUCLEOTIDE SEQUENCE [LARGE SCALE GENOMIC DNA]</scope>
    <source>
        <strain evidence="1">ULC041bin1</strain>
    </source>
</reference>
<sequence length="66" mass="7495">MFEKVSVVALDTCRSPLPPLKRGKRPFKVPLFKGDLGGSPHLLHEVRLLKHPLRLATDLWARLADR</sequence>
<accession>A0A2W4VTF4</accession>
<gene>
    <name evidence="1" type="ORF">DCF17_19070</name>
</gene>
<comment type="caution">
    <text evidence="1">The sequence shown here is derived from an EMBL/GenBank/DDBJ whole genome shotgun (WGS) entry which is preliminary data.</text>
</comment>
<dbReference type="AlphaFoldDB" id="A0A2W4VTF4"/>
<dbReference type="EMBL" id="QBMN01000177">
    <property type="protein sequence ID" value="PZO35220.1"/>
    <property type="molecule type" value="Genomic_DNA"/>
</dbReference>
<reference evidence="2" key="1">
    <citation type="submission" date="2018-04" db="EMBL/GenBank/DDBJ databases">
        <authorList>
            <person name="Cornet L."/>
        </authorList>
    </citation>
    <scope>NUCLEOTIDE SEQUENCE [LARGE SCALE GENOMIC DNA]</scope>
</reference>
<protein>
    <submittedName>
        <fullName evidence="1">Uncharacterized protein</fullName>
    </submittedName>
</protein>
<name>A0A2W4VTF4_9CYAN</name>
<proteinExistence type="predicted"/>
<evidence type="ECO:0000313" key="1">
    <source>
        <dbReference type="EMBL" id="PZO35220.1"/>
    </source>
</evidence>